<evidence type="ECO:0000313" key="2">
    <source>
        <dbReference type="Proteomes" id="UP000027982"/>
    </source>
</evidence>
<dbReference type="STRING" id="661478.OP10G_1233"/>
<protein>
    <submittedName>
        <fullName evidence="1">Uncharacterized protein</fullName>
    </submittedName>
</protein>
<organism evidence="1 2">
    <name type="scientific">Fimbriimonas ginsengisoli Gsoil 348</name>
    <dbReference type="NCBI Taxonomy" id="661478"/>
    <lineage>
        <taxon>Bacteria</taxon>
        <taxon>Bacillati</taxon>
        <taxon>Armatimonadota</taxon>
        <taxon>Fimbriimonadia</taxon>
        <taxon>Fimbriimonadales</taxon>
        <taxon>Fimbriimonadaceae</taxon>
        <taxon>Fimbriimonas</taxon>
    </lineage>
</organism>
<dbReference type="AlphaFoldDB" id="A0A068NMC7"/>
<reference evidence="1 2" key="1">
    <citation type="journal article" date="2014" name="PLoS ONE">
        <title>The first complete genome sequence of the class fimbriimonadia in the phylum armatimonadetes.</title>
        <authorList>
            <person name="Hu Z.Y."/>
            <person name="Wang Y.Z."/>
            <person name="Im W.T."/>
            <person name="Wang S.Y."/>
            <person name="Zhao G.P."/>
            <person name="Zheng H.J."/>
            <person name="Quan Z.X."/>
        </authorList>
    </citation>
    <scope>NUCLEOTIDE SEQUENCE [LARGE SCALE GENOMIC DNA]</scope>
    <source>
        <strain evidence="1">Gsoil 348</strain>
    </source>
</reference>
<evidence type="ECO:0000313" key="1">
    <source>
        <dbReference type="EMBL" id="AIE84601.1"/>
    </source>
</evidence>
<name>A0A068NMC7_FIMGI</name>
<sequence>MVVVALTMAIAMGLVFVVRRRTLPGWIGCQSVPSRQARVSACVVSRPFKEYRKEILDWVERERFQIDNLTDVAIFTSRGKTRSSCGMGESRTTPEPR</sequence>
<dbReference type="Proteomes" id="UP000027982">
    <property type="component" value="Chromosome"/>
</dbReference>
<accession>A0A068NMC7</accession>
<dbReference type="HOGENOM" id="CLU_2342621_0_0_0"/>
<proteinExistence type="predicted"/>
<keyword evidence="2" id="KW-1185">Reference proteome</keyword>
<dbReference type="KEGG" id="fgi:OP10G_1233"/>
<gene>
    <name evidence="1" type="ORF">OP10G_1233</name>
</gene>
<dbReference type="EMBL" id="CP007139">
    <property type="protein sequence ID" value="AIE84601.1"/>
    <property type="molecule type" value="Genomic_DNA"/>
</dbReference>